<protein>
    <recommendedName>
        <fullName evidence="8">Probable lipid II flippase MurJ</fullName>
    </recommendedName>
</protein>
<dbReference type="PANTHER" id="PTHR47019">
    <property type="entry name" value="LIPID II FLIPPASE MURJ"/>
    <property type="match status" value="1"/>
</dbReference>
<comment type="similarity">
    <text evidence="8">Belongs to the MurJ/MviN family.</text>
</comment>
<evidence type="ECO:0000256" key="1">
    <source>
        <dbReference type="ARBA" id="ARBA00004651"/>
    </source>
</evidence>
<evidence type="ECO:0000313" key="10">
    <source>
        <dbReference type="Proteomes" id="UP001332192"/>
    </source>
</evidence>
<evidence type="ECO:0000256" key="6">
    <source>
        <dbReference type="ARBA" id="ARBA00022989"/>
    </source>
</evidence>
<feature type="transmembrane region" description="Helical" evidence="8">
    <location>
        <begin position="261"/>
        <end position="283"/>
    </location>
</feature>
<keyword evidence="8" id="KW-0961">Cell wall biogenesis/degradation</keyword>
<accession>A0ABZ1C1G0</accession>
<dbReference type="PRINTS" id="PR01806">
    <property type="entry name" value="VIRFACTRMVIN"/>
</dbReference>
<feature type="transmembrane region" description="Helical" evidence="8">
    <location>
        <begin position="557"/>
        <end position="580"/>
    </location>
</feature>
<evidence type="ECO:0000256" key="5">
    <source>
        <dbReference type="ARBA" id="ARBA00022984"/>
    </source>
</evidence>
<reference evidence="9 10" key="1">
    <citation type="journal article" date="2024" name="Front. Microbiol.">
        <title>Novel thermophilic genera Geochorda gen. nov. and Carboxydochorda gen. nov. from the deep terrestrial subsurface reveal the ecophysiological diversity in the class Limnochordia.</title>
        <authorList>
            <person name="Karnachuk O.V."/>
            <person name="Lukina A.P."/>
            <person name="Avakyan M.R."/>
            <person name="Kadnikov V.V."/>
            <person name="Begmatov S."/>
            <person name="Beletsky A.V."/>
            <person name="Vlasova K.G."/>
            <person name="Novikov A.A."/>
            <person name="Shcherbakova V.A."/>
            <person name="Mardanov A.V."/>
            <person name="Ravin N.V."/>
        </authorList>
    </citation>
    <scope>NUCLEOTIDE SEQUENCE [LARGE SCALE GENOMIC DNA]</scope>
    <source>
        <strain evidence="9 10">L945</strain>
    </source>
</reference>
<keyword evidence="6 8" id="KW-1133">Transmembrane helix</keyword>
<feature type="transmembrane region" description="Helical" evidence="8">
    <location>
        <begin position="207"/>
        <end position="228"/>
    </location>
</feature>
<name>A0ABZ1C1G0_9FIRM</name>
<comment type="subcellular location">
    <subcellularLocation>
        <location evidence="1 8">Cell membrane</location>
        <topology evidence="1 8">Multi-pass membrane protein</topology>
    </subcellularLocation>
</comment>
<feature type="transmembrane region" description="Helical" evidence="8">
    <location>
        <begin position="388"/>
        <end position="412"/>
    </location>
</feature>
<dbReference type="InterPro" id="IPR051050">
    <property type="entry name" value="Lipid_II_flippase_MurJ/MviN"/>
</dbReference>
<dbReference type="RefSeq" id="WP_324718211.1">
    <property type="nucleotide sequence ID" value="NZ_CP141615.1"/>
</dbReference>
<evidence type="ECO:0000313" key="9">
    <source>
        <dbReference type="EMBL" id="WRP18941.1"/>
    </source>
</evidence>
<feature type="transmembrane region" description="Helical" evidence="8">
    <location>
        <begin position="129"/>
        <end position="152"/>
    </location>
</feature>
<feature type="transmembrane region" description="Helical" evidence="8">
    <location>
        <begin position="235"/>
        <end position="255"/>
    </location>
</feature>
<gene>
    <name evidence="8 9" type="primary">murJ</name>
    <name evidence="9" type="ORF">U7230_07845</name>
</gene>
<evidence type="ECO:0000256" key="7">
    <source>
        <dbReference type="ARBA" id="ARBA00023136"/>
    </source>
</evidence>
<comment type="function">
    <text evidence="8">Involved in peptidoglycan biosynthesis. Transports lipid-linked peptidoglycan precursors from the inner to the outer leaflet of the cytoplasmic membrane.</text>
</comment>
<dbReference type="CDD" id="cd13123">
    <property type="entry name" value="MATE_MurJ_like"/>
    <property type="match status" value="1"/>
</dbReference>
<feature type="transmembrane region" description="Helical" evidence="8">
    <location>
        <begin position="424"/>
        <end position="445"/>
    </location>
</feature>
<dbReference type="EMBL" id="CP141615">
    <property type="protein sequence ID" value="WRP18941.1"/>
    <property type="molecule type" value="Genomic_DNA"/>
</dbReference>
<comment type="pathway">
    <text evidence="8">Cell wall biogenesis; peptidoglycan biosynthesis.</text>
</comment>
<keyword evidence="8" id="KW-0813">Transport</keyword>
<evidence type="ECO:0000256" key="2">
    <source>
        <dbReference type="ARBA" id="ARBA00022475"/>
    </source>
</evidence>
<dbReference type="PANTHER" id="PTHR47019:SF1">
    <property type="entry name" value="LIPID II FLIPPASE MURJ"/>
    <property type="match status" value="1"/>
</dbReference>
<keyword evidence="7 8" id="KW-0472">Membrane</keyword>
<keyword evidence="2 8" id="KW-1003">Cell membrane</keyword>
<feature type="transmembrane region" description="Helical" evidence="8">
    <location>
        <begin position="304"/>
        <end position="325"/>
    </location>
</feature>
<keyword evidence="5 8" id="KW-0573">Peptidoglycan synthesis</keyword>
<evidence type="ECO:0000256" key="3">
    <source>
        <dbReference type="ARBA" id="ARBA00022692"/>
    </source>
</evidence>
<organism evidence="9 10">
    <name type="scientific">Carboxydichorda subterranea</name>
    <dbReference type="NCBI Taxonomy" id="3109565"/>
    <lineage>
        <taxon>Bacteria</taxon>
        <taxon>Bacillati</taxon>
        <taxon>Bacillota</taxon>
        <taxon>Limnochordia</taxon>
        <taxon>Limnochordales</taxon>
        <taxon>Geochordaceae</taxon>
        <taxon>Carboxydichorda</taxon>
    </lineage>
</organism>
<sequence length="616" mass="65171">MPVAPLEPRTAPVSGLIILQSAGRKGAGRERRKELRHGGVWPEQGAGPGKAWGLWNGGAPHLSKLDSAADRFDPAATSRGRVLRDTTLTVALILTSRLLGFVRERAVAEVFGRNAQTDAFKAAFNIPDLMYFLLVGGAITAAFIPVFTGYLARGQEDEGWRVASTFINGTVALLVTATIAGIVWAPALAPLVAHGFEGAQRALLVDLMRWIFPAVFFTALAGLGMGVLNSYRCFAVPLLGPVLYNVGIILGAYGLGPWIGIHGMAVGTVAGATTNAAVQWALVLGRYRRWRPVLEWRHPGVRRLYGLMLPALFGLSITQLSLIISTNLASSLPAGSITALTLANAVMQFPLGVFAMGLSMVAFPTMAARAARGEGPDFLRTVHSTMQATLYLTVPSAVGLAVLADPIVRLLFQAGQFTTHDSRATAVALVFYSGGLVSQSAIQILTRAFYSLQDTRTPVIVSAGALVVNTVLSLAFLRFTAMAHAGLALSFTLTSLGNWGIYLVLLGRRTGGMAWSQLGGFLARVVGTCIPMAWAVAEAAGWAAGRAGLESLRGRAIVVATGIVTGVGVYALAGWALGLGEARQATEVLRRGLARARQATQAWARRLGKLREQAAR</sequence>
<dbReference type="Pfam" id="PF03023">
    <property type="entry name" value="MurJ"/>
    <property type="match status" value="1"/>
</dbReference>
<keyword evidence="10" id="KW-1185">Reference proteome</keyword>
<keyword evidence="4 8" id="KW-0133">Cell shape</keyword>
<dbReference type="InterPro" id="IPR004268">
    <property type="entry name" value="MurJ"/>
</dbReference>
<feature type="transmembrane region" description="Helical" evidence="8">
    <location>
        <begin position="457"/>
        <end position="477"/>
    </location>
</feature>
<keyword evidence="3 8" id="KW-0812">Transmembrane</keyword>
<dbReference type="HAMAP" id="MF_02078">
    <property type="entry name" value="MurJ_MviN"/>
    <property type="match status" value="1"/>
</dbReference>
<evidence type="ECO:0000256" key="8">
    <source>
        <dbReference type="HAMAP-Rule" id="MF_02078"/>
    </source>
</evidence>
<dbReference type="Proteomes" id="UP001332192">
    <property type="component" value="Chromosome"/>
</dbReference>
<dbReference type="NCBIfam" id="TIGR01695">
    <property type="entry name" value="murJ_mviN"/>
    <property type="match status" value="1"/>
</dbReference>
<feature type="transmembrane region" description="Helical" evidence="8">
    <location>
        <begin position="518"/>
        <end position="537"/>
    </location>
</feature>
<feature type="transmembrane region" description="Helical" evidence="8">
    <location>
        <begin position="164"/>
        <end position="187"/>
    </location>
</feature>
<proteinExistence type="inferred from homology"/>
<feature type="transmembrane region" description="Helical" evidence="8">
    <location>
        <begin position="345"/>
        <end position="367"/>
    </location>
</feature>
<feature type="transmembrane region" description="Helical" evidence="8">
    <location>
        <begin position="483"/>
        <end position="506"/>
    </location>
</feature>
<evidence type="ECO:0000256" key="4">
    <source>
        <dbReference type="ARBA" id="ARBA00022960"/>
    </source>
</evidence>